<dbReference type="RefSeq" id="WP_188854617.1">
    <property type="nucleotide sequence ID" value="NZ_BMJJ01000013.1"/>
</dbReference>
<dbReference type="PROSITE" id="PS50885">
    <property type="entry name" value="HAMP"/>
    <property type="match status" value="1"/>
</dbReference>
<evidence type="ECO:0000256" key="7">
    <source>
        <dbReference type="SAM" id="MobiDB-lite"/>
    </source>
</evidence>
<dbReference type="Proteomes" id="UP000613160">
    <property type="component" value="Unassembled WGS sequence"/>
</dbReference>
<keyword evidence="2" id="KW-0597">Phosphoprotein</keyword>
<feature type="coiled-coil region" evidence="6">
    <location>
        <begin position="205"/>
        <end position="239"/>
    </location>
</feature>
<proteinExistence type="predicted"/>
<dbReference type="InterPro" id="IPR003594">
    <property type="entry name" value="HATPase_dom"/>
</dbReference>
<evidence type="ECO:0000313" key="10">
    <source>
        <dbReference type="EMBL" id="GGD36304.1"/>
    </source>
</evidence>
<evidence type="ECO:0000256" key="4">
    <source>
        <dbReference type="ARBA" id="ARBA00022777"/>
    </source>
</evidence>
<dbReference type="CDD" id="cd16917">
    <property type="entry name" value="HATPase_UhpB-NarQ-NarX-like"/>
    <property type="match status" value="1"/>
</dbReference>
<feature type="transmembrane region" description="Helical" evidence="8">
    <location>
        <begin position="151"/>
        <end position="171"/>
    </location>
</feature>
<gene>
    <name evidence="10" type="ORF">GCM10011335_44090</name>
</gene>
<keyword evidence="5" id="KW-0902">Two-component regulatory system</keyword>
<evidence type="ECO:0000313" key="11">
    <source>
        <dbReference type="Proteomes" id="UP000613160"/>
    </source>
</evidence>
<dbReference type="InterPro" id="IPR050482">
    <property type="entry name" value="Sensor_HK_TwoCompSys"/>
</dbReference>
<protein>
    <submittedName>
        <fullName evidence="10">Sensor histidine kinase</fullName>
    </submittedName>
</protein>
<comment type="subcellular location">
    <subcellularLocation>
        <location evidence="1">Membrane</location>
    </subcellularLocation>
</comment>
<keyword evidence="8" id="KW-0472">Membrane</keyword>
<sequence>MSLRGRIAATIAIATLVMLIVGGAMSVFHAQRRIAAEMDAAGTVAGNALTRLIAELPASPRPQHDLEGLVRTFNGDRHVRILLVDAFGRVRLQSSLAMPSLRLPPALERFLAPPQRTRLVPLPSAAAPVVAAMLVVAPINEIAEVWSELTTNLVLLAVFVALSFGLVFAIVGRALAPLGELVSAFHRIGKGDYAVALAPRGPPELAALSRSCNDMAARLQEMDRRNRRLSEQLMRLQDEERAGLARDLHDDVGPFLFAIDVDAGGIVSRAGADGEDDRGEILERAEAIRRAAQHARQEVRRILGRLRPGLLSGIGLKGTLDHLVADCLGRHPGTAFRLDVTEADLGAETEALLFRVVREAVNNALRHGRPTAIGIRIQPQAGRVSFRVTDDGGGWPTTGTAGGYGLIGMRERVEAAGGVLTLGEIAIPPGISVSGFLPGDPLLAGLNDVAAQPASDALPALSEGADDPAPQRRRSGVLA</sequence>
<reference evidence="10" key="1">
    <citation type="journal article" date="2014" name="Int. J. Syst. Evol. Microbiol.">
        <title>Complete genome sequence of Corynebacterium casei LMG S-19264T (=DSM 44701T), isolated from a smear-ripened cheese.</title>
        <authorList>
            <consortium name="US DOE Joint Genome Institute (JGI-PGF)"/>
            <person name="Walter F."/>
            <person name="Albersmeier A."/>
            <person name="Kalinowski J."/>
            <person name="Ruckert C."/>
        </authorList>
    </citation>
    <scope>NUCLEOTIDE SEQUENCE</scope>
    <source>
        <strain evidence="10">CGMCC 1.15493</strain>
    </source>
</reference>
<dbReference type="Pfam" id="PF07730">
    <property type="entry name" value="HisKA_3"/>
    <property type="match status" value="1"/>
</dbReference>
<feature type="region of interest" description="Disordered" evidence="7">
    <location>
        <begin position="458"/>
        <end position="479"/>
    </location>
</feature>
<comment type="caution">
    <text evidence="10">The sequence shown here is derived from an EMBL/GenBank/DDBJ whole genome shotgun (WGS) entry which is preliminary data.</text>
</comment>
<evidence type="ECO:0000256" key="8">
    <source>
        <dbReference type="SAM" id="Phobius"/>
    </source>
</evidence>
<dbReference type="CDD" id="cd06225">
    <property type="entry name" value="HAMP"/>
    <property type="match status" value="1"/>
</dbReference>
<dbReference type="SMART" id="SM00387">
    <property type="entry name" value="HATPase_c"/>
    <property type="match status" value="1"/>
</dbReference>
<dbReference type="PANTHER" id="PTHR24421">
    <property type="entry name" value="NITRATE/NITRITE SENSOR PROTEIN NARX-RELATED"/>
    <property type="match status" value="1"/>
</dbReference>
<dbReference type="InterPro" id="IPR011712">
    <property type="entry name" value="Sig_transdc_His_kin_sub3_dim/P"/>
</dbReference>
<keyword evidence="8" id="KW-0812">Transmembrane</keyword>
<keyword evidence="3" id="KW-0808">Transferase</keyword>
<dbReference type="Pfam" id="PF00672">
    <property type="entry name" value="HAMP"/>
    <property type="match status" value="1"/>
</dbReference>
<dbReference type="InterPro" id="IPR003660">
    <property type="entry name" value="HAMP_dom"/>
</dbReference>
<evidence type="ECO:0000256" key="5">
    <source>
        <dbReference type="ARBA" id="ARBA00023012"/>
    </source>
</evidence>
<dbReference type="Pfam" id="PF02518">
    <property type="entry name" value="HATPase_c"/>
    <property type="match status" value="1"/>
</dbReference>
<organism evidence="10 11">
    <name type="scientific">Aureimonas glaciei</name>
    <dbReference type="NCBI Taxonomy" id="1776957"/>
    <lineage>
        <taxon>Bacteria</taxon>
        <taxon>Pseudomonadati</taxon>
        <taxon>Pseudomonadota</taxon>
        <taxon>Alphaproteobacteria</taxon>
        <taxon>Hyphomicrobiales</taxon>
        <taxon>Aurantimonadaceae</taxon>
        <taxon>Aureimonas</taxon>
    </lineage>
</organism>
<dbReference type="SUPFAM" id="SSF55874">
    <property type="entry name" value="ATPase domain of HSP90 chaperone/DNA topoisomerase II/histidine kinase"/>
    <property type="match status" value="1"/>
</dbReference>
<evidence type="ECO:0000256" key="3">
    <source>
        <dbReference type="ARBA" id="ARBA00022679"/>
    </source>
</evidence>
<dbReference type="Gene3D" id="3.30.565.10">
    <property type="entry name" value="Histidine kinase-like ATPase, C-terminal domain"/>
    <property type="match status" value="1"/>
</dbReference>
<dbReference type="Gene3D" id="6.10.340.10">
    <property type="match status" value="1"/>
</dbReference>
<dbReference type="PANTHER" id="PTHR24421:SF58">
    <property type="entry name" value="SIGNAL TRANSDUCTION HISTIDINE-PROTEIN KINASE_PHOSPHATASE UHPB"/>
    <property type="match status" value="1"/>
</dbReference>
<evidence type="ECO:0000256" key="6">
    <source>
        <dbReference type="SAM" id="Coils"/>
    </source>
</evidence>
<dbReference type="SUPFAM" id="SSF158472">
    <property type="entry name" value="HAMP domain-like"/>
    <property type="match status" value="1"/>
</dbReference>
<name>A0A916YAG7_9HYPH</name>
<evidence type="ECO:0000259" key="9">
    <source>
        <dbReference type="PROSITE" id="PS50885"/>
    </source>
</evidence>
<dbReference type="GO" id="GO:0046983">
    <property type="term" value="F:protein dimerization activity"/>
    <property type="evidence" value="ECO:0007669"/>
    <property type="project" value="InterPro"/>
</dbReference>
<dbReference type="GO" id="GO:0000155">
    <property type="term" value="F:phosphorelay sensor kinase activity"/>
    <property type="evidence" value="ECO:0007669"/>
    <property type="project" value="InterPro"/>
</dbReference>
<accession>A0A916YAG7</accession>
<keyword evidence="6" id="KW-0175">Coiled coil</keyword>
<dbReference type="InterPro" id="IPR036890">
    <property type="entry name" value="HATPase_C_sf"/>
</dbReference>
<feature type="transmembrane region" description="Helical" evidence="8">
    <location>
        <begin position="6"/>
        <end position="28"/>
    </location>
</feature>
<feature type="domain" description="HAMP" evidence="9">
    <location>
        <begin position="172"/>
        <end position="224"/>
    </location>
</feature>
<keyword evidence="11" id="KW-1185">Reference proteome</keyword>
<dbReference type="GO" id="GO:0016020">
    <property type="term" value="C:membrane"/>
    <property type="evidence" value="ECO:0007669"/>
    <property type="project" value="UniProtKB-SubCell"/>
</dbReference>
<reference evidence="10" key="2">
    <citation type="submission" date="2020-09" db="EMBL/GenBank/DDBJ databases">
        <authorList>
            <person name="Sun Q."/>
            <person name="Zhou Y."/>
        </authorList>
    </citation>
    <scope>NUCLEOTIDE SEQUENCE</scope>
    <source>
        <strain evidence="10">CGMCC 1.15493</strain>
    </source>
</reference>
<feature type="transmembrane region" description="Helical" evidence="8">
    <location>
        <begin position="119"/>
        <end position="139"/>
    </location>
</feature>
<dbReference type="EMBL" id="BMJJ01000013">
    <property type="protein sequence ID" value="GGD36304.1"/>
    <property type="molecule type" value="Genomic_DNA"/>
</dbReference>
<dbReference type="Gene3D" id="1.20.5.1930">
    <property type="match status" value="1"/>
</dbReference>
<keyword evidence="4 10" id="KW-0418">Kinase</keyword>
<keyword evidence="8" id="KW-1133">Transmembrane helix</keyword>
<evidence type="ECO:0000256" key="1">
    <source>
        <dbReference type="ARBA" id="ARBA00004370"/>
    </source>
</evidence>
<evidence type="ECO:0000256" key="2">
    <source>
        <dbReference type="ARBA" id="ARBA00022553"/>
    </source>
</evidence>
<dbReference type="SMART" id="SM00304">
    <property type="entry name" value="HAMP"/>
    <property type="match status" value="1"/>
</dbReference>
<dbReference type="AlphaFoldDB" id="A0A916YAG7"/>